<accession>A0A1N7MPS3</accession>
<organism evidence="2 3">
    <name type="scientific">Neptunomonas antarctica</name>
    <dbReference type="NCBI Taxonomy" id="619304"/>
    <lineage>
        <taxon>Bacteria</taxon>
        <taxon>Pseudomonadati</taxon>
        <taxon>Pseudomonadota</taxon>
        <taxon>Gammaproteobacteria</taxon>
        <taxon>Oceanospirillales</taxon>
        <taxon>Oceanospirillaceae</taxon>
        <taxon>Neptunomonas</taxon>
    </lineage>
</organism>
<name>A0A1N7MPS3_9GAMM</name>
<evidence type="ECO:0000313" key="2">
    <source>
        <dbReference type="EMBL" id="SIS87998.1"/>
    </source>
</evidence>
<dbReference type="EMBL" id="FTOE01000006">
    <property type="protein sequence ID" value="SIS87998.1"/>
    <property type="molecule type" value="Genomic_DNA"/>
</dbReference>
<dbReference type="NCBIfam" id="TIGR01635">
    <property type="entry name" value="tail_comp_S"/>
    <property type="match status" value="1"/>
</dbReference>
<keyword evidence="3" id="KW-1185">Reference proteome</keyword>
<evidence type="ECO:0000256" key="1">
    <source>
        <dbReference type="SAM" id="MobiDB-lite"/>
    </source>
</evidence>
<gene>
    <name evidence="2" type="ORF">SAMN05421760_106244</name>
</gene>
<dbReference type="InterPro" id="IPR006522">
    <property type="entry name" value="Phage_virion_morphogenesis"/>
</dbReference>
<feature type="region of interest" description="Disordered" evidence="1">
    <location>
        <begin position="49"/>
        <end position="77"/>
    </location>
</feature>
<sequence>MAGSELSIRVNIDSQPITDRLRRLAASARDAQPAMMEIAEFLHERTRDHFDNEQDPDGNPWAPLAESSQGAKRRKGVPVDQILHGQSLHLRDTIFPFWSNNEAGVSTGLGSEAYAATHQFGADKRKIPARPFLGLSAEDENEIVDILNQFLTGGL</sequence>
<protein>
    <submittedName>
        <fullName evidence="2">Phage virion morphogenesis (Putative tail completion) protein</fullName>
    </submittedName>
</protein>
<evidence type="ECO:0000313" key="3">
    <source>
        <dbReference type="Proteomes" id="UP000185999"/>
    </source>
</evidence>
<dbReference type="Proteomes" id="UP000185999">
    <property type="component" value="Unassembled WGS sequence"/>
</dbReference>
<dbReference type="AlphaFoldDB" id="A0A1N7MPS3"/>
<dbReference type="RefSeq" id="WP_054340386.1">
    <property type="nucleotide sequence ID" value="NZ_FTOE01000006.1"/>
</dbReference>
<dbReference type="STRING" id="619304.SAMN05421760_106244"/>
<proteinExistence type="predicted"/>
<dbReference type="Pfam" id="PF05069">
    <property type="entry name" value="Phage_tail_S"/>
    <property type="match status" value="1"/>
</dbReference>
<dbReference type="OrthoDB" id="2081253at2"/>
<reference evidence="3" key="1">
    <citation type="submission" date="2017-01" db="EMBL/GenBank/DDBJ databases">
        <authorList>
            <person name="Varghese N."/>
            <person name="Submissions S."/>
        </authorList>
    </citation>
    <scope>NUCLEOTIDE SEQUENCE [LARGE SCALE GENOMIC DNA]</scope>
    <source>
        <strain evidence="3">DSM 22306</strain>
    </source>
</reference>